<dbReference type="Pfam" id="PF20514">
    <property type="entry name" value="WHD_ROXA"/>
    <property type="match status" value="1"/>
</dbReference>
<proteinExistence type="predicted"/>
<evidence type="ECO:0000256" key="5">
    <source>
        <dbReference type="ARBA" id="ARBA00023004"/>
    </source>
</evidence>
<dbReference type="Gene3D" id="2.60.120.650">
    <property type="entry name" value="Cupin"/>
    <property type="match status" value="1"/>
</dbReference>
<dbReference type="InterPro" id="IPR046799">
    <property type="entry name" value="ROXA-like_wH"/>
</dbReference>
<dbReference type="EMBL" id="JABAIM010000002">
    <property type="protein sequence ID" value="NLR75982.1"/>
    <property type="molecule type" value="Genomic_DNA"/>
</dbReference>
<evidence type="ECO:0000256" key="4">
    <source>
        <dbReference type="ARBA" id="ARBA00023002"/>
    </source>
</evidence>
<dbReference type="PANTHER" id="PTHR13096">
    <property type="entry name" value="MINA53 MYC INDUCED NUCLEAR ANTIGEN"/>
    <property type="match status" value="1"/>
</dbReference>
<dbReference type="Proteomes" id="UP000587991">
    <property type="component" value="Unassembled WGS sequence"/>
</dbReference>
<reference evidence="7 8" key="1">
    <citation type="submission" date="2020-04" db="EMBL/GenBank/DDBJ databases">
        <title>Draft genome of Leeia sp. IMCC25680.</title>
        <authorList>
            <person name="Song J."/>
            <person name="Cho J.-C."/>
        </authorList>
    </citation>
    <scope>NUCLEOTIDE SEQUENCE [LARGE SCALE GENOMIC DNA]</scope>
    <source>
        <strain evidence="7 8">IMCC25680</strain>
    </source>
</reference>
<feature type="domain" description="JmjC" evidence="6">
    <location>
        <begin position="95"/>
        <end position="234"/>
    </location>
</feature>
<dbReference type="InterPro" id="IPR003347">
    <property type="entry name" value="JmjC_dom"/>
</dbReference>
<dbReference type="GO" id="GO:0046872">
    <property type="term" value="F:metal ion binding"/>
    <property type="evidence" value="ECO:0007669"/>
    <property type="project" value="UniProtKB-KW"/>
</dbReference>
<keyword evidence="8" id="KW-1185">Reference proteome</keyword>
<dbReference type="GO" id="GO:0016706">
    <property type="term" value="F:2-oxoglutarate-dependent dioxygenase activity"/>
    <property type="evidence" value="ECO:0007669"/>
    <property type="project" value="TreeGrafter"/>
</dbReference>
<dbReference type="PROSITE" id="PS51184">
    <property type="entry name" value="JMJC"/>
    <property type="match status" value="1"/>
</dbReference>
<dbReference type="PANTHER" id="PTHR13096:SF8">
    <property type="entry name" value="RIBOSOMAL OXYGENASE 1"/>
    <property type="match status" value="1"/>
</dbReference>
<dbReference type="InterPro" id="IPR039994">
    <property type="entry name" value="NO66-like"/>
</dbReference>
<dbReference type="SUPFAM" id="SSF51197">
    <property type="entry name" value="Clavaminate synthase-like"/>
    <property type="match status" value="1"/>
</dbReference>
<keyword evidence="4" id="KW-0560">Oxidoreductase</keyword>
<evidence type="ECO:0000256" key="2">
    <source>
        <dbReference type="ARBA" id="ARBA00022723"/>
    </source>
</evidence>
<keyword evidence="3" id="KW-0223">Dioxygenase</keyword>
<accession>A0A847SJA1</accession>
<evidence type="ECO:0000313" key="8">
    <source>
        <dbReference type="Proteomes" id="UP000587991"/>
    </source>
</evidence>
<dbReference type="SMART" id="SM00558">
    <property type="entry name" value="JmjC"/>
    <property type="match status" value="1"/>
</dbReference>
<sequence length="383" mass="43047">MHTPNLPIATDAPLTWLGGLTAREFLRDYWQKRPLYIPNAFPGFSDLLTREQLLTYARQEDVISRLVQRGEGDDWQLEHGPFTAKQLNRLPAEGWALLVQNLNHLLPTADALLQHFSFVPYARLDDLMISYAPDGGGVGPHYDSYDVFLLQGSGSKEWQISVDGDRSLIPDIPLRILSNFQAEQRWLLQPGDMLYLPPHCAHYGIQRGAGTTYSIGFRTPSHQELASQFLMFLAEKVDLPGMYADPALAAQAQPGQLDPLMLQQCASLLQQVRWGEADVADFLCSYLSAPKQHVWFDEPARPLSEATFAKRAQAQGLQLDRRSLCLYHNGAVWLNGEPVPEALQQHPLLRVLADHRALTAQPMPAAVLDWLYEGYCVGFIHLD</sequence>
<comment type="cofactor">
    <cofactor evidence="1">
        <name>Fe(2+)</name>
        <dbReference type="ChEBI" id="CHEBI:29033"/>
    </cofactor>
</comment>
<evidence type="ECO:0000259" key="6">
    <source>
        <dbReference type="PROSITE" id="PS51184"/>
    </source>
</evidence>
<keyword evidence="5" id="KW-0408">Iron</keyword>
<comment type="caution">
    <text evidence="7">The sequence shown here is derived from an EMBL/GenBank/DDBJ whole genome shotgun (WGS) entry which is preliminary data.</text>
</comment>
<keyword evidence="2" id="KW-0479">Metal-binding</keyword>
<evidence type="ECO:0000313" key="7">
    <source>
        <dbReference type="EMBL" id="NLR75982.1"/>
    </source>
</evidence>
<evidence type="ECO:0000256" key="3">
    <source>
        <dbReference type="ARBA" id="ARBA00022964"/>
    </source>
</evidence>
<protein>
    <submittedName>
        <fullName evidence="7">Cupin domain-containing protein</fullName>
    </submittedName>
</protein>
<organism evidence="7 8">
    <name type="scientific">Leeia aquatica</name>
    <dbReference type="NCBI Taxonomy" id="2725557"/>
    <lineage>
        <taxon>Bacteria</taxon>
        <taxon>Pseudomonadati</taxon>
        <taxon>Pseudomonadota</taxon>
        <taxon>Betaproteobacteria</taxon>
        <taxon>Neisseriales</taxon>
        <taxon>Leeiaceae</taxon>
        <taxon>Leeia</taxon>
    </lineage>
</organism>
<name>A0A847SJA1_9NEIS</name>
<dbReference type="RefSeq" id="WP_168877605.1">
    <property type="nucleotide sequence ID" value="NZ_JABAIM010000002.1"/>
</dbReference>
<evidence type="ECO:0000256" key="1">
    <source>
        <dbReference type="ARBA" id="ARBA00001954"/>
    </source>
</evidence>
<dbReference type="Pfam" id="PF08007">
    <property type="entry name" value="JmjC_2"/>
    <property type="match status" value="1"/>
</dbReference>
<dbReference type="Gene3D" id="3.40.366.30">
    <property type="entry name" value="50S ribosomal protein L16 arginine hydroxylase, Chain A, Domain 2"/>
    <property type="match status" value="1"/>
</dbReference>
<dbReference type="AlphaFoldDB" id="A0A847SJA1"/>
<gene>
    <name evidence="7" type="ORF">HF682_12510</name>
</gene>